<feature type="region of interest" description="Disordered" evidence="1">
    <location>
        <begin position="1"/>
        <end position="67"/>
    </location>
</feature>
<evidence type="ECO:0000313" key="4">
    <source>
        <dbReference type="Proteomes" id="UP000015106"/>
    </source>
</evidence>
<dbReference type="PANTHER" id="PTHR11550:SF40">
    <property type="entry name" value="CTP SYNTHASE"/>
    <property type="match status" value="1"/>
</dbReference>
<dbReference type="InterPro" id="IPR027417">
    <property type="entry name" value="P-loop_NTPase"/>
</dbReference>
<dbReference type="GO" id="GO:0019856">
    <property type="term" value="P:pyrimidine nucleobase biosynthetic process"/>
    <property type="evidence" value="ECO:0007669"/>
    <property type="project" value="TreeGrafter"/>
</dbReference>
<evidence type="ECO:0000313" key="3">
    <source>
        <dbReference type="EnsemblPlants" id="TuG1812G0500001028.01.T03"/>
    </source>
</evidence>
<protein>
    <recommendedName>
        <fullName evidence="2">CTP synthase N-terminal domain-containing protein</fullName>
    </recommendedName>
</protein>
<proteinExistence type="predicted"/>
<dbReference type="GO" id="GO:0006241">
    <property type="term" value="P:CTP biosynthetic process"/>
    <property type="evidence" value="ECO:0007669"/>
    <property type="project" value="TreeGrafter"/>
</dbReference>
<feature type="domain" description="CTP synthase N-terminal" evidence="2">
    <location>
        <begin position="98"/>
        <end position="188"/>
    </location>
</feature>
<accession>A0A8R7UEW5</accession>
<reference evidence="4" key="1">
    <citation type="journal article" date="2013" name="Nature">
        <title>Draft genome of the wheat A-genome progenitor Triticum urartu.</title>
        <authorList>
            <person name="Ling H.Q."/>
            <person name="Zhao S."/>
            <person name="Liu D."/>
            <person name="Wang J."/>
            <person name="Sun H."/>
            <person name="Zhang C."/>
            <person name="Fan H."/>
            <person name="Li D."/>
            <person name="Dong L."/>
            <person name="Tao Y."/>
            <person name="Gao C."/>
            <person name="Wu H."/>
            <person name="Li Y."/>
            <person name="Cui Y."/>
            <person name="Guo X."/>
            <person name="Zheng S."/>
            <person name="Wang B."/>
            <person name="Yu K."/>
            <person name="Liang Q."/>
            <person name="Yang W."/>
            <person name="Lou X."/>
            <person name="Chen J."/>
            <person name="Feng M."/>
            <person name="Jian J."/>
            <person name="Zhang X."/>
            <person name="Luo G."/>
            <person name="Jiang Y."/>
            <person name="Liu J."/>
            <person name="Wang Z."/>
            <person name="Sha Y."/>
            <person name="Zhang B."/>
            <person name="Wu H."/>
            <person name="Tang D."/>
            <person name="Shen Q."/>
            <person name="Xue P."/>
            <person name="Zou S."/>
            <person name="Wang X."/>
            <person name="Liu X."/>
            <person name="Wang F."/>
            <person name="Yang Y."/>
            <person name="An X."/>
            <person name="Dong Z."/>
            <person name="Zhang K."/>
            <person name="Zhang X."/>
            <person name="Luo M.C."/>
            <person name="Dvorak J."/>
            <person name="Tong Y."/>
            <person name="Wang J."/>
            <person name="Yang H."/>
            <person name="Li Z."/>
            <person name="Wang D."/>
            <person name="Zhang A."/>
            <person name="Wang J."/>
        </authorList>
    </citation>
    <scope>NUCLEOTIDE SEQUENCE</scope>
    <source>
        <strain evidence="4">cv. G1812</strain>
    </source>
</reference>
<organism evidence="3 4">
    <name type="scientific">Triticum urartu</name>
    <name type="common">Red wild einkorn</name>
    <name type="synonym">Crithodium urartu</name>
    <dbReference type="NCBI Taxonomy" id="4572"/>
    <lineage>
        <taxon>Eukaryota</taxon>
        <taxon>Viridiplantae</taxon>
        <taxon>Streptophyta</taxon>
        <taxon>Embryophyta</taxon>
        <taxon>Tracheophyta</taxon>
        <taxon>Spermatophyta</taxon>
        <taxon>Magnoliopsida</taxon>
        <taxon>Liliopsida</taxon>
        <taxon>Poales</taxon>
        <taxon>Poaceae</taxon>
        <taxon>BOP clade</taxon>
        <taxon>Pooideae</taxon>
        <taxon>Triticodae</taxon>
        <taxon>Triticeae</taxon>
        <taxon>Triticinae</taxon>
        <taxon>Triticum</taxon>
    </lineage>
</organism>
<dbReference type="Pfam" id="PF06418">
    <property type="entry name" value="CTP_synth_N"/>
    <property type="match status" value="1"/>
</dbReference>
<dbReference type="InterPro" id="IPR017456">
    <property type="entry name" value="CTP_synthase_N"/>
</dbReference>
<dbReference type="Gene3D" id="3.40.50.300">
    <property type="entry name" value="P-loop containing nucleotide triphosphate hydrolases"/>
    <property type="match status" value="1"/>
</dbReference>
<evidence type="ECO:0000259" key="2">
    <source>
        <dbReference type="Pfam" id="PF06418"/>
    </source>
</evidence>
<dbReference type="SUPFAM" id="SSF52540">
    <property type="entry name" value="P-loop containing nucleoside triphosphate hydrolases"/>
    <property type="match status" value="1"/>
</dbReference>
<dbReference type="GO" id="GO:0042802">
    <property type="term" value="F:identical protein binding"/>
    <property type="evidence" value="ECO:0007669"/>
    <property type="project" value="TreeGrafter"/>
</dbReference>
<dbReference type="AlphaFoldDB" id="A0A8R7UEW5"/>
<dbReference type="Proteomes" id="UP000015106">
    <property type="component" value="Chromosome 5"/>
</dbReference>
<name>A0A8R7UEW5_TRIUA</name>
<dbReference type="InterPro" id="IPR004468">
    <property type="entry name" value="CTP_synthase"/>
</dbReference>
<keyword evidence="4" id="KW-1185">Reference proteome</keyword>
<evidence type="ECO:0000256" key="1">
    <source>
        <dbReference type="SAM" id="MobiDB-lite"/>
    </source>
</evidence>
<dbReference type="Gramene" id="TuG1812G0500001028.01.T03">
    <property type="protein sequence ID" value="TuG1812G0500001028.01.T03"/>
    <property type="gene ID" value="TuG1812G0500001028.01"/>
</dbReference>
<dbReference type="EnsemblPlants" id="TuG1812G0500001028.01.T03">
    <property type="protein sequence ID" value="TuG1812G0500001028.01.T03"/>
    <property type="gene ID" value="TuG1812G0500001028.01"/>
</dbReference>
<dbReference type="GO" id="GO:0003883">
    <property type="term" value="F:CTP synthase activity"/>
    <property type="evidence" value="ECO:0007669"/>
    <property type="project" value="InterPro"/>
</dbReference>
<reference evidence="3" key="2">
    <citation type="submission" date="2018-03" db="EMBL/GenBank/DDBJ databases">
        <title>The Triticum urartu genome reveals the dynamic nature of wheat genome evolution.</title>
        <authorList>
            <person name="Ling H."/>
            <person name="Ma B."/>
            <person name="Shi X."/>
            <person name="Liu H."/>
            <person name="Dong L."/>
            <person name="Sun H."/>
            <person name="Cao Y."/>
            <person name="Gao Q."/>
            <person name="Zheng S."/>
            <person name="Li Y."/>
            <person name="Yu Y."/>
            <person name="Du H."/>
            <person name="Qi M."/>
            <person name="Li Y."/>
            <person name="Yu H."/>
            <person name="Cui Y."/>
            <person name="Wang N."/>
            <person name="Chen C."/>
            <person name="Wu H."/>
            <person name="Zhao Y."/>
            <person name="Zhang J."/>
            <person name="Li Y."/>
            <person name="Zhou W."/>
            <person name="Zhang B."/>
            <person name="Hu W."/>
            <person name="Eijk M."/>
            <person name="Tang J."/>
            <person name="Witsenboer H."/>
            <person name="Zhao S."/>
            <person name="Li Z."/>
            <person name="Zhang A."/>
            <person name="Wang D."/>
            <person name="Liang C."/>
        </authorList>
    </citation>
    <scope>NUCLEOTIDE SEQUENCE [LARGE SCALE GENOMIC DNA]</scope>
    <source>
        <strain evidence="3">cv. G1812</strain>
    </source>
</reference>
<reference evidence="3" key="3">
    <citation type="submission" date="2022-06" db="UniProtKB">
        <authorList>
            <consortium name="EnsemblPlants"/>
        </authorList>
    </citation>
    <scope>IDENTIFICATION</scope>
</reference>
<sequence length="195" mass="20875">MTDPSRSYKTKESHTHAPYVGFASTAHPAAPQERKKPSEEEEQQQRHCQLPPEPERPPLPASLPPGIYLLRANPASRAPSLPPAMASSAEEEGRAPTKYVLITGGVVSGLGKGVTASSVGVVLKSCGLRVTCIKIDPYLNTDAGTMSPFEHGEVFVLDDGGEVDLDLGNYERFLDVPPPHTHTHTDTGKGFLIVA</sequence>
<dbReference type="PANTHER" id="PTHR11550">
    <property type="entry name" value="CTP SYNTHASE"/>
    <property type="match status" value="1"/>
</dbReference>